<evidence type="ECO:0000313" key="2">
    <source>
        <dbReference type="EMBL" id="GAF98464.1"/>
    </source>
</evidence>
<organism evidence="2">
    <name type="scientific">marine sediment metagenome</name>
    <dbReference type="NCBI Taxonomy" id="412755"/>
    <lineage>
        <taxon>unclassified sequences</taxon>
        <taxon>metagenomes</taxon>
        <taxon>ecological metagenomes</taxon>
    </lineage>
</organism>
<protein>
    <submittedName>
        <fullName evidence="2">Uncharacterized protein</fullName>
    </submittedName>
</protein>
<comment type="caution">
    <text evidence="2">The sequence shown here is derived from an EMBL/GenBank/DDBJ whole genome shotgun (WGS) entry which is preliminary data.</text>
</comment>
<keyword evidence="1" id="KW-1133">Transmembrane helix</keyword>
<evidence type="ECO:0000256" key="1">
    <source>
        <dbReference type="SAM" id="Phobius"/>
    </source>
</evidence>
<sequence>ILALKKDSPEMAKSLILLDGPWEDRTPDQRIKSPLLYLTELTAHIYSAYLSLVTLLALCVKKFFRLE</sequence>
<keyword evidence="1" id="KW-0812">Transmembrane</keyword>
<dbReference type="AlphaFoldDB" id="X0TYY3"/>
<feature type="transmembrane region" description="Helical" evidence="1">
    <location>
        <begin position="43"/>
        <end position="64"/>
    </location>
</feature>
<keyword evidence="1" id="KW-0472">Membrane</keyword>
<gene>
    <name evidence="2" type="ORF">S01H1_21927</name>
</gene>
<name>X0TYY3_9ZZZZ</name>
<dbReference type="EMBL" id="BARS01012262">
    <property type="protein sequence ID" value="GAF98464.1"/>
    <property type="molecule type" value="Genomic_DNA"/>
</dbReference>
<proteinExistence type="predicted"/>
<reference evidence="2" key="1">
    <citation type="journal article" date="2014" name="Front. Microbiol.">
        <title>High frequency of phylogenetically diverse reductive dehalogenase-homologous genes in deep subseafloor sedimentary metagenomes.</title>
        <authorList>
            <person name="Kawai M."/>
            <person name="Futagami T."/>
            <person name="Toyoda A."/>
            <person name="Takaki Y."/>
            <person name="Nishi S."/>
            <person name="Hori S."/>
            <person name="Arai W."/>
            <person name="Tsubouchi T."/>
            <person name="Morono Y."/>
            <person name="Uchiyama I."/>
            <person name="Ito T."/>
            <person name="Fujiyama A."/>
            <person name="Inagaki F."/>
            <person name="Takami H."/>
        </authorList>
    </citation>
    <scope>NUCLEOTIDE SEQUENCE</scope>
    <source>
        <strain evidence="2">Expedition CK06-06</strain>
    </source>
</reference>
<accession>X0TYY3</accession>
<feature type="non-terminal residue" evidence="2">
    <location>
        <position position="1"/>
    </location>
</feature>